<dbReference type="CDD" id="cd01127">
    <property type="entry name" value="TrwB_TraG_TraD_VirD4"/>
    <property type="match status" value="1"/>
</dbReference>
<reference evidence="8 9" key="2">
    <citation type="submission" date="2019-08" db="EMBL/GenBank/DDBJ databases">
        <title>Jejuicoccus antrihumi gen. nov., sp. nov., a new member of the family Dermacoccaceae isolated from a cave.</title>
        <authorList>
            <person name="Schumann P."/>
            <person name="Kim I.S."/>
        </authorList>
    </citation>
    <scope>NUCLEOTIDE SEQUENCE [LARGE SCALE GENOMIC DNA]</scope>
    <source>
        <strain evidence="8 9">C5-26</strain>
    </source>
</reference>
<keyword evidence="5" id="KW-1133">Transmembrane helix</keyword>
<dbReference type="PROSITE" id="PS50006">
    <property type="entry name" value="FHA_DOMAIN"/>
    <property type="match status" value="1"/>
</dbReference>
<feature type="domain" description="FtsK" evidence="7">
    <location>
        <begin position="626"/>
        <end position="814"/>
    </location>
</feature>
<accession>A0A563DZ79</accession>
<evidence type="ECO:0000256" key="4">
    <source>
        <dbReference type="PROSITE-ProRule" id="PRU00289"/>
    </source>
</evidence>
<dbReference type="SMART" id="SM00240">
    <property type="entry name" value="FHA"/>
    <property type="match status" value="1"/>
</dbReference>
<keyword evidence="5" id="KW-0812">Transmembrane</keyword>
<dbReference type="SUPFAM" id="SSF49879">
    <property type="entry name" value="SMAD/FHA domain"/>
    <property type="match status" value="1"/>
</dbReference>
<feature type="domain" description="FtsK" evidence="7">
    <location>
        <begin position="957"/>
        <end position="1144"/>
    </location>
</feature>
<dbReference type="SMART" id="SM00382">
    <property type="entry name" value="AAA"/>
    <property type="match status" value="3"/>
</dbReference>
<name>A0A563DZ79_9MICO</name>
<dbReference type="InterPro" id="IPR002543">
    <property type="entry name" value="FtsK_dom"/>
</dbReference>
<dbReference type="PANTHER" id="PTHR22683:SF1">
    <property type="entry name" value="TYPE VII SECRETION SYSTEM PROTEIN ESSC"/>
    <property type="match status" value="1"/>
</dbReference>
<evidence type="ECO:0000256" key="3">
    <source>
        <dbReference type="ARBA" id="ARBA00022840"/>
    </source>
</evidence>
<dbReference type="Pfam" id="PF01580">
    <property type="entry name" value="FtsK_SpoIIIE"/>
    <property type="match status" value="2"/>
</dbReference>
<evidence type="ECO:0000256" key="5">
    <source>
        <dbReference type="SAM" id="Phobius"/>
    </source>
</evidence>
<comment type="caution">
    <text evidence="8">The sequence shown here is derived from an EMBL/GenBank/DDBJ whole genome shotgun (WGS) entry which is preliminary data.</text>
</comment>
<dbReference type="InterPro" id="IPR050206">
    <property type="entry name" value="FtsK/SpoIIIE/SftA"/>
</dbReference>
<dbReference type="Pfam" id="PF00498">
    <property type="entry name" value="FHA"/>
    <property type="match status" value="1"/>
</dbReference>
<keyword evidence="9" id="KW-1185">Reference proteome</keyword>
<protein>
    <submittedName>
        <fullName evidence="8">FHA domain-containing protein</fullName>
    </submittedName>
</protein>
<feature type="domain" description="FHA" evidence="6">
    <location>
        <begin position="114"/>
        <end position="163"/>
    </location>
</feature>
<gene>
    <name evidence="8" type="ORF">FGL98_14370</name>
</gene>
<reference evidence="8 9" key="1">
    <citation type="submission" date="2019-05" db="EMBL/GenBank/DDBJ databases">
        <authorList>
            <person name="Lee S.D."/>
        </authorList>
    </citation>
    <scope>NUCLEOTIDE SEQUENCE [LARGE SCALE GENOMIC DNA]</scope>
    <source>
        <strain evidence="8 9">C5-26</strain>
    </source>
</reference>
<evidence type="ECO:0000313" key="8">
    <source>
        <dbReference type="EMBL" id="TWP35301.1"/>
    </source>
</evidence>
<evidence type="ECO:0000256" key="1">
    <source>
        <dbReference type="ARBA" id="ARBA00022553"/>
    </source>
</evidence>
<dbReference type="InterPro" id="IPR027417">
    <property type="entry name" value="P-loop_NTPase"/>
</dbReference>
<keyword evidence="1" id="KW-0597">Phosphoprotein</keyword>
<dbReference type="PANTHER" id="PTHR22683">
    <property type="entry name" value="SPORULATION PROTEIN RELATED"/>
    <property type="match status" value="1"/>
</dbReference>
<dbReference type="Gene3D" id="2.60.200.20">
    <property type="match status" value="1"/>
</dbReference>
<dbReference type="Proteomes" id="UP000320244">
    <property type="component" value="Unassembled WGS sequence"/>
</dbReference>
<dbReference type="CDD" id="cd00060">
    <property type="entry name" value="FHA"/>
    <property type="match status" value="1"/>
</dbReference>
<organism evidence="8 9">
    <name type="scientific">Leekyejoonella antrihumi</name>
    <dbReference type="NCBI Taxonomy" id="1660198"/>
    <lineage>
        <taxon>Bacteria</taxon>
        <taxon>Bacillati</taxon>
        <taxon>Actinomycetota</taxon>
        <taxon>Actinomycetes</taxon>
        <taxon>Micrococcales</taxon>
        <taxon>Dermacoccaceae</taxon>
        <taxon>Leekyejoonella</taxon>
    </lineage>
</organism>
<dbReference type="InterPro" id="IPR000253">
    <property type="entry name" value="FHA_dom"/>
</dbReference>
<dbReference type="EMBL" id="VCQV01000020">
    <property type="protein sequence ID" value="TWP35301.1"/>
    <property type="molecule type" value="Genomic_DNA"/>
</dbReference>
<dbReference type="OrthoDB" id="9807790at2"/>
<dbReference type="RefSeq" id="WP_146317606.1">
    <property type="nucleotide sequence ID" value="NZ_VCQV01000020.1"/>
</dbReference>
<keyword evidence="2 4" id="KW-0547">Nucleotide-binding</keyword>
<keyword evidence="3 4" id="KW-0067">ATP-binding</keyword>
<dbReference type="GO" id="GO:0005524">
    <property type="term" value="F:ATP binding"/>
    <property type="evidence" value="ECO:0007669"/>
    <property type="project" value="UniProtKB-UniRule"/>
</dbReference>
<dbReference type="Gene3D" id="3.40.50.300">
    <property type="entry name" value="P-loop containing nucleotide triphosphate hydrolases"/>
    <property type="match status" value="3"/>
</dbReference>
<evidence type="ECO:0000259" key="6">
    <source>
        <dbReference type="PROSITE" id="PS50006"/>
    </source>
</evidence>
<evidence type="ECO:0000313" key="9">
    <source>
        <dbReference type="Proteomes" id="UP000320244"/>
    </source>
</evidence>
<dbReference type="PROSITE" id="PS50901">
    <property type="entry name" value="FTSK"/>
    <property type="match status" value="2"/>
</dbReference>
<proteinExistence type="predicted"/>
<keyword evidence="5" id="KW-0472">Membrane</keyword>
<dbReference type="InterPro" id="IPR003593">
    <property type="entry name" value="AAA+_ATPase"/>
</dbReference>
<feature type="binding site" evidence="4">
    <location>
        <begin position="974"/>
        <end position="981"/>
    </location>
    <ligand>
        <name>ATP</name>
        <dbReference type="ChEBI" id="CHEBI:30616"/>
    </ligand>
</feature>
<feature type="transmembrane region" description="Helical" evidence="5">
    <location>
        <begin position="237"/>
        <end position="265"/>
    </location>
</feature>
<dbReference type="InterPro" id="IPR008984">
    <property type="entry name" value="SMAD_FHA_dom_sf"/>
</dbReference>
<dbReference type="GO" id="GO:0003677">
    <property type="term" value="F:DNA binding"/>
    <property type="evidence" value="ECO:0007669"/>
    <property type="project" value="InterPro"/>
</dbReference>
<feature type="binding site" evidence="4">
    <location>
        <begin position="644"/>
        <end position="651"/>
    </location>
    <ligand>
        <name>ATP</name>
        <dbReference type="ChEBI" id="CHEBI:30616"/>
    </ligand>
</feature>
<dbReference type="SUPFAM" id="SSF52540">
    <property type="entry name" value="P-loop containing nucleoside triphosphate hydrolases"/>
    <property type="match status" value="2"/>
</dbReference>
<evidence type="ECO:0000259" key="7">
    <source>
        <dbReference type="PROSITE" id="PS50901"/>
    </source>
</evidence>
<sequence>MPPVPVADERAALRVSLVRTSDAATRTLCLRYAPGTPWSSARAALRRAGIDLPGALYAGHTPIEADTPLGLPPLINNCVLTDRPSDPPARRLLELVVIEGPDTGRRVTVGAADITVGRWHGCTLRLDDPDISRHHCTIALDQGRITVMDCASTNGSHLAEQRLLPHAPAELRVGGRLRIGSSTLCLIRTSGPPRAVECDGAGHILVRRAPRRGDATPPARIDAPTPLRAVEPRSMPWAMALLPLLLAVVMVLVFHNTMFLMFALLSPAMIIGQHVTERRIGGRSRKRDIRQHAYDQADFAGRLASALQTELYARRRSSPPLTDLAQTAALRDEHLWERNPYDADYLLWRVGTGTLPSDTVVHDQRGDRHEDVEESPVTLSLRQSRVTGVCGDATVVDALLASLLVQLAVLHTPRTTRLIILCSTSDHAARWSWALALPHLSPRPDAGASVFLADPDTPGFKPMIAALTALEASRDSPSEVAPPHTVLLLDEAADCMALAPVADIVNRAAELGLTVVARSPQHADLPSECTAVVYVDQRLVQISGVLHASATPDLPTAPLLHDTTRALGGLADATPDTSAAQLPSDIQLLPVLHSVTGVDITNQTEVAALWAATQGSTAAVLGVDTQGPTVVDLATDGPHALVAGTTGAGKSELLQTLIVSLAARNRPDQMVFVLIDYKGGAAFKGCADLPHTVGLVTDLDGHLTRRALTSLEAELRRREGMLGAVGAKDIIDYQNAARDEPLPRLVLVIDEFRVLAEELPDFIAGLVRVATVGRSLGIHLVLATQRPAGVVSPDIRANVNLRIALRVRDDADSLDVIGSGFAARISAAEPGRAVLRAGGGPVTVFQTARIGGAGRGRSDGDVQVATTDPVTGAPLWRETSTEDQYPTDLQRCVLSLRAAASVRDATSPRSPWLPPLPDLLDIADLTGEARCFSNAVANAPGSTWIVALMDLPAEQRVRPVGWCADQDGQLCLVGGPRSGRTSALRTLAAQACRQETPDALHLYALDSGGGLSALRHLPHCGAVIGRDDVGRLSRLVDWLGDEIRTRQERFAKSHCSSYAEHLAASDDRVPRIVLLIDGWETFAEVSDEVTGGRLVEELGQVLRDGAAVGVYAVATGGRALTSGRVSAWFSTRVALQTGNEADLLMLGLRAAQVPDTMPPGRGLLLPDATELQIALAGGQVSGAAQARAIAAVPQTCAPGCAGPRTFTGLPHRTARDELPLHCQDTLLFGVGGERAAPIGIPWPARGGLAALIAGPARSGRTTALITAACGLAEHAPVAFVGSPGPDSLPLGVTVHDPDDVTGVAQWCGAHPAGALLIDEVDRIAGSPSEEPLLQHLARIRATGGTVIAAGQAGELANIFRGLVPELRRSQTGVLLQPGRHDGDLFGIRLGPTDRPRPGHGVLVVHGRATEIQVAT</sequence>
<evidence type="ECO:0000256" key="2">
    <source>
        <dbReference type="ARBA" id="ARBA00022741"/>
    </source>
</evidence>